<dbReference type="Pfam" id="PF03171">
    <property type="entry name" value="2OG-FeII_Oxy"/>
    <property type="match status" value="1"/>
</dbReference>
<sequence>MGPSNRIMPVASLPEFPSNIPTHPLLVIDYGLLKRGDEREIDTLWNAATSLGFWYLKNHGCDEDVEKMFEMGAETLDLPLKEKMKYEQGDGGISFGYKYIGASAVDVQGTPDSNELINIAKDDALAWPKQVHRSYPPTVNAHMESTIAPFMNKSVEINETILKVFNQKLALPDGMLGRLHLRQEISGCEARTIRAPRNMPQGKLALGAHTDFGSLSFLHNRLGGLQVLPPGADEWQYVKPIEGHAICNIGDALAIFGGGVLRSNIHRVCAPPGAQANFDRWSQVFFYRPGNSVALRPLVDESPIIAEAFSRLPEEQRDALTPGVTAYEWSTRRRKYQRMKNSTSPEAWQASRGTEQVRL</sequence>
<gene>
    <name evidence="4" type="ORF">D9757_001839</name>
    <name evidence="5" type="ORF">D9757_001847</name>
</gene>
<dbReference type="AlphaFoldDB" id="A0A8H5MEW1"/>
<dbReference type="InterPro" id="IPR026992">
    <property type="entry name" value="DIOX_N"/>
</dbReference>
<dbReference type="InterPro" id="IPR027443">
    <property type="entry name" value="IPNS-like_sf"/>
</dbReference>
<keyword evidence="1" id="KW-0560">Oxidoreductase</keyword>
<dbReference type="GO" id="GO:0046872">
    <property type="term" value="F:metal ion binding"/>
    <property type="evidence" value="ECO:0007669"/>
    <property type="project" value="UniProtKB-KW"/>
</dbReference>
<evidence type="ECO:0000256" key="2">
    <source>
        <dbReference type="SAM" id="MobiDB-lite"/>
    </source>
</evidence>
<reference evidence="5 6" key="1">
    <citation type="journal article" date="2020" name="ISME J.">
        <title>Uncovering the hidden diversity of litter-decomposition mechanisms in mushroom-forming fungi.</title>
        <authorList>
            <person name="Floudas D."/>
            <person name="Bentzer J."/>
            <person name="Ahren D."/>
            <person name="Johansson T."/>
            <person name="Persson P."/>
            <person name="Tunlid A."/>
        </authorList>
    </citation>
    <scope>NUCLEOTIDE SEQUENCE [LARGE SCALE GENOMIC DNA]</scope>
    <source>
        <strain evidence="5 6">CBS 406.79</strain>
    </source>
</reference>
<evidence type="ECO:0000313" key="5">
    <source>
        <dbReference type="EMBL" id="KAF5391925.1"/>
    </source>
</evidence>
<accession>A0A8H5MEW1</accession>
<comment type="similarity">
    <text evidence="1">Belongs to the iron/ascorbate-dependent oxidoreductase family.</text>
</comment>
<protein>
    <recommendedName>
        <fullName evidence="3">Fe2OG dioxygenase domain-containing protein</fullName>
    </recommendedName>
</protein>
<dbReference type="OrthoDB" id="406156at2759"/>
<keyword evidence="1" id="KW-0408">Iron</keyword>
<feature type="compositionally biased region" description="Polar residues" evidence="2">
    <location>
        <begin position="339"/>
        <end position="359"/>
    </location>
</feature>
<evidence type="ECO:0000259" key="3">
    <source>
        <dbReference type="PROSITE" id="PS51471"/>
    </source>
</evidence>
<dbReference type="SUPFAM" id="SSF51197">
    <property type="entry name" value="Clavaminate synthase-like"/>
    <property type="match status" value="1"/>
</dbReference>
<evidence type="ECO:0000313" key="4">
    <source>
        <dbReference type="EMBL" id="KAF5391868.1"/>
    </source>
</evidence>
<feature type="region of interest" description="Disordered" evidence="2">
    <location>
        <begin position="338"/>
        <end position="359"/>
    </location>
</feature>
<dbReference type="InterPro" id="IPR044861">
    <property type="entry name" value="IPNS-like_FE2OG_OXY"/>
</dbReference>
<dbReference type="Proteomes" id="UP000518752">
    <property type="component" value="Unassembled WGS sequence"/>
</dbReference>
<dbReference type="EMBL" id="JAACJN010000008">
    <property type="protein sequence ID" value="KAF5391925.1"/>
    <property type="molecule type" value="Genomic_DNA"/>
</dbReference>
<keyword evidence="6" id="KW-1185">Reference proteome</keyword>
<evidence type="ECO:0000313" key="6">
    <source>
        <dbReference type="Proteomes" id="UP000518752"/>
    </source>
</evidence>
<name>A0A8H5MEW1_9AGAR</name>
<proteinExistence type="inferred from homology"/>
<dbReference type="InterPro" id="IPR050231">
    <property type="entry name" value="Iron_ascorbate_oxido_reductase"/>
</dbReference>
<dbReference type="Gene3D" id="2.60.120.330">
    <property type="entry name" value="B-lactam Antibiotic, Isopenicillin N Synthase, Chain"/>
    <property type="match status" value="1"/>
</dbReference>
<keyword evidence="1" id="KW-0479">Metal-binding</keyword>
<dbReference type="InterPro" id="IPR005123">
    <property type="entry name" value="Oxoglu/Fe-dep_dioxygenase_dom"/>
</dbReference>
<dbReference type="GO" id="GO:0016491">
    <property type="term" value="F:oxidoreductase activity"/>
    <property type="evidence" value="ECO:0007669"/>
    <property type="project" value="UniProtKB-KW"/>
</dbReference>
<comment type="caution">
    <text evidence="5">The sequence shown here is derived from an EMBL/GenBank/DDBJ whole genome shotgun (WGS) entry which is preliminary data.</text>
</comment>
<evidence type="ECO:0000256" key="1">
    <source>
        <dbReference type="RuleBase" id="RU003682"/>
    </source>
</evidence>
<organism evidence="5 6">
    <name type="scientific">Collybiopsis confluens</name>
    <dbReference type="NCBI Taxonomy" id="2823264"/>
    <lineage>
        <taxon>Eukaryota</taxon>
        <taxon>Fungi</taxon>
        <taxon>Dikarya</taxon>
        <taxon>Basidiomycota</taxon>
        <taxon>Agaricomycotina</taxon>
        <taxon>Agaricomycetes</taxon>
        <taxon>Agaricomycetidae</taxon>
        <taxon>Agaricales</taxon>
        <taxon>Marasmiineae</taxon>
        <taxon>Omphalotaceae</taxon>
        <taxon>Collybiopsis</taxon>
    </lineage>
</organism>
<dbReference type="PANTHER" id="PTHR47990">
    <property type="entry name" value="2-OXOGLUTARATE (2OG) AND FE(II)-DEPENDENT OXYGENASE SUPERFAMILY PROTEIN-RELATED"/>
    <property type="match status" value="1"/>
</dbReference>
<dbReference type="Pfam" id="PF14226">
    <property type="entry name" value="DIOX_N"/>
    <property type="match status" value="1"/>
</dbReference>
<dbReference type="PROSITE" id="PS51471">
    <property type="entry name" value="FE2OG_OXY"/>
    <property type="match status" value="1"/>
</dbReference>
<feature type="domain" description="Fe2OG dioxygenase" evidence="3">
    <location>
        <begin position="171"/>
        <end position="289"/>
    </location>
</feature>
<dbReference type="EMBL" id="JAACJN010000008">
    <property type="protein sequence ID" value="KAF5391868.1"/>
    <property type="molecule type" value="Genomic_DNA"/>
</dbReference>